<evidence type="ECO:0000256" key="7">
    <source>
        <dbReference type="ARBA" id="ARBA00023136"/>
    </source>
</evidence>
<dbReference type="AlphaFoldDB" id="A0AAN7VPC5"/>
<dbReference type="InterPro" id="IPR030378">
    <property type="entry name" value="G_CP_dom"/>
</dbReference>
<organism evidence="12 13">
    <name type="scientific">Pyrocoelia pectoralis</name>
    <dbReference type="NCBI Taxonomy" id="417401"/>
    <lineage>
        <taxon>Eukaryota</taxon>
        <taxon>Metazoa</taxon>
        <taxon>Ecdysozoa</taxon>
        <taxon>Arthropoda</taxon>
        <taxon>Hexapoda</taxon>
        <taxon>Insecta</taxon>
        <taxon>Pterygota</taxon>
        <taxon>Neoptera</taxon>
        <taxon>Endopterygota</taxon>
        <taxon>Coleoptera</taxon>
        <taxon>Polyphaga</taxon>
        <taxon>Elateriformia</taxon>
        <taxon>Elateroidea</taxon>
        <taxon>Lampyridae</taxon>
        <taxon>Lampyrinae</taxon>
        <taxon>Pyrocoelia</taxon>
    </lineage>
</organism>
<evidence type="ECO:0000256" key="9">
    <source>
        <dbReference type="PIRNR" id="PIRNR006230"/>
    </source>
</evidence>
<dbReference type="InterPro" id="IPR006073">
    <property type="entry name" value="GTP-bd"/>
</dbReference>
<dbReference type="Proteomes" id="UP001329430">
    <property type="component" value="Chromosome 2"/>
</dbReference>
<comment type="subcellular location">
    <subcellularLocation>
        <location evidence="1">Mitochondrion inner membrane</location>
        <topology evidence="1">Peripheral membrane protein</topology>
        <orientation evidence="1">Matrix side</orientation>
    </subcellularLocation>
</comment>
<proteinExistence type="inferred from homology"/>
<reference evidence="12 13" key="1">
    <citation type="journal article" date="2024" name="Insects">
        <title>An Improved Chromosome-Level Genome Assembly of the Firefly Pyrocoelia pectoralis.</title>
        <authorList>
            <person name="Fu X."/>
            <person name="Meyer-Rochow V.B."/>
            <person name="Ballantyne L."/>
            <person name="Zhu X."/>
        </authorList>
    </citation>
    <scope>NUCLEOTIDE SEQUENCE [LARGE SCALE GENOMIC DNA]</scope>
    <source>
        <strain evidence="12">XCY_ONT2</strain>
    </source>
</reference>
<dbReference type="PIRSF" id="PIRSF006230">
    <property type="entry name" value="MG442"/>
    <property type="match status" value="1"/>
</dbReference>
<evidence type="ECO:0000313" key="13">
    <source>
        <dbReference type="Proteomes" id="UP001329430"/>
    </source>
</evidence>
<comment type="caution">
    <text evidence="12">The sequence shown here is derived from an EMBL/GenBank/DDBJ whole genome shotgun (WGS) entry which is preliminary data.</text>
</comment>
<evidence type="ECO:0000259" key="11">
    <source>
        <dbReference type="PROSITE" id="PS51721"/>
    </source>
</evidence>
<dbReference type="Gene3D" id="3.40.50.300">
    <property type="entry name" value="P-loop containing nucleotide triphosphate hydrolases"/>
    <property type="match status" value="1"/>
</dbReference>
<dbReference type="InterPro" id="IPR023179">
    <property type="entry name" value="GTP-bd_ortho_bundle_sf"/>
</dbReference>
<dbReference type="GO" id="GO:0005525">
    <property type="term" value="F:GTP binding"/>
    <property type="evidence" value="ECO:0007669"/>
    <property type="project" value="UniProtKB-KW"/>
</dbReference>
<keyword evidence="6 9" id="KW-0342">GTP-binding</keyword>
<dbReference type="EMBL" id="JAVRBK010000002">
    <property type="protein sequence ID" value="KAK5648534.1"/>
    <property type="molecule type" value="Genomic_DNA"/>
</dbReference>
<feature type="binding site" evidence="10">
    <location>
        <begin position="80"/>
        <end position="83"/>
    </location>
    <ligand>
        <name>GTP</name>
        <dbReference type="ChEBI" id="CHEBI:37565"/>
    </ligand>
</feature>
<sequence length="324" mass="36873">MCIKNIPSSLRLRTSFKNVEKDLFKWFPGHMGRGLKQMQTKLRSVDCIIEVHDARIPFSGRNTDFKYKVSGIKPHILVMNKMDLIDSKLIPSIKKKLENECANVIFTNCKNQKCKGVRSIFPLTQKLINESDRYNRASEEDSCIMIIGIPNVGKSSLINTLRNRFLQRGNAAPVGAVPGITRSVMNKIKISDKPLVYMLDTPGILTPNITNTETGLKLALCATIQDHFVGEDIIADYLLYWLNKQKKYHYTDVFQLKEITDDISQVLTEISINKKKFLKTKDANNSYVFKPNFVEAATFMIQSFRNGSLGKLMLDNDVVESVRQ</sequence>
<evidence type="ECO:0000256" key="2">
    <source>
        <dbReference type="ARBA" id="ARBA00022741"/>
    </source>
</evidence>
<dbReference type="SUPFAM" id="SSF52540">
    <property type="entry name" value="P-loop containing nucleoside triphosphate hydrolases"/>
    <property type="match status" value="1"/>
</dbReference>
<keyword evidence="13" id="KW-1185">Reference proteome</keyword>
<keyword evidence="2 9" id="KW-0547">Nucleotide-binding</keyword>
<keyword evidence="5 9" id="KW-0496">Mitochondrion</keyword>
<feature type="binding site" evidence="10">
    <location>
        <begin position="151"/>
        <end position="156"/>
    </location>
    <ligand>
        <name>GTP</name>
        <dbReference type="ChEBI" id="CHEBI:37565"/>
    </ligand>
</feature>
<dbReference type="Pfam" id="PF01926">
    <property type="entry name" value="MMR_HSR1"/>
    <property type="match status" value="1"/>
</dbReference>
<protein>
    <recommendedName>
        <fullName evidence="9">Mitochondrial GTPase 1</fullName>
    </recommendedName>
</protein>
<dbReference type="FunFam" id="1.10.1580.10:FF:000004">
    <property type="entry name" value="Mitochondrial GTPase 1"/>
    <property type="match status" value="1"/>
</dbReference>
<evidence type="ECO:0000313" key="12">
    <source>
        <dbReference type="EMBL" id="KAK5648534.1"/>
    </source>
</evidence>
<evidence type="ECO:0000256" key="3">
    <source>
        <dbReference type="ARBA" id="ARBA00022792"/>
    </source>
</evidence>
<dbReference type="GO" id="GO:0003924">
    <property type="term" value="F:GTPase activity"/>
    <property type="evidence" value="ECO:0007669"/>
    <property type="project" value="TreeGrafter"/>
</dbReference>
<keyword evidence="3" id="KW-0999">Mitochondrion inner membrane</keyword>
<dbReference type="FunFam" id="3.40.50.300:FF:000876">
    <property type="entry name" value="Mitochondrial GTPase 1"/>
    <property type="match status" value="1"/>
</dbReference>
<comment type="function">
    <text evidence="8 9">Plays a role in the regulation of the mitochondrial ribosome assembly and of translational activity. Displays mitochondrial GTPase activity.</text>
</comment>
<dbReference type="PANTHER" id="PTHR45782">
    <property type="entry name" value="MITOCHONDRIAL RIBOSOME-ASSOCIATED GTPASE 1"/>
    <property type="match status" value="1"/>
</dbReference>
<dbReference type="GO" id="GO:0032543">
    <property type="term" value="P:mitochondrial translation"/>
    <property type="evidence" value="ECO:0007669"/>
    <property type="project" value="TreeGrafter"/>
</dbReference>
<dbReference type="InterPro" id="IPR016478">
    <property type="entry name" value="GTPase_MTG1"/>
</dbReference>
<dbReference type="InterPro" id="IPR027417">
    <property type="entry name" value="P-loop_NTPase"/>
</dbReference>
<feature type="domain" description="CP-type G" evidence="11">
    <location>
        <begin position="32"/>
        <end position="207"/>
    </location>
</feature>
<keyword evidence="4" id="KW-0809">Transit peptide</keyword>
<evidence type="ECO:0000256" key="5">
    <source>
        <dbReference type="ARBA" id="ARBA00023128"/>
    </source>
</evidence>
<dbReference type="PROSITE" id="PS51721">
    <property type="entry name" value="G_CP"/>
    <property type="match status" value="1"/>
</dbReference>
<dbReference type="GO" id="GO:0005743">
    <property type="term" value="C:mitochondrial inner membrane"/>
    <property type="evidence" value="ECO:0007669"/>
    <property type="project" value="UniProtKB-SubCell"/>
</dbReference>
<evidence type="ECO:0000256" key="6">
    <source>
        <dbReference type="ARBA" id="ARBA00023134"/>
    </source>
</evidence>
<dbReference type="Gene3D" id="1.10.1580.10">
    <property type="match status" value="1"/>
</dbReference>
<accession>A0AAN7VPC5</accession>
<gene>
    <name evidence="12" type="ORF">RI129_003426</name>
</gene>
<keyword evidence="7" id="KW-0472">Membrane</keyword>
<evidence type="ECO:0000256" key="4">
    <source>
        <dbReference type="ARBA" id="ARBA00022946"/>
    </source>
</evidence>
<dbReference type="CDD" id="cd01856">
    <property type="entry name" value="YlqF"/>
    <property type="match status" value="1"/>
</dbReference>
<evidence type="ECO:0000256" key="8">
    <source>
        <dbReference type="ARBA" id="ARBA00045284"/>
    </source>
</evidence>
<name>A0AAN7VPC5_9COLE</name>
<evidence type="ECO:0000256" key="1">
    <source>
        <dbReference type="ARBA" id="ARBA00004443"/>
    </source>
</evidence>
<evidence type="ECO:0000256" key="10">
    <source>
        <dbReference type="PIRSR" id="PIRSR006230-1"/>
    </source>
</evidence>
<comment type="similarity">
    <text evidence="9">Belongs to the TRAFAC class YlqF/YawG GTPase family. MTG1 subfamily.</text>
</comment>
<dbReference type="PANTHER" id="PTHR45782:SF4">
    <property type="entry name" value="MITOCHONDRIAL RIBOSOME-ASSOCIATED GTPASE 1"/>
    <property type="match status" value="1"/>
</dbReference>
<feature type="binding site" evidence="10">
    <location>
        <position position="203"/>
    </location>
    <ligand>
        <name>GTP</name>
        <dbReference type="ChEBI" id="CHEBI:37565"/>
    </ligand>
</feature>